<comment type="similarity">
    <text evidence="1">Belongs to the histidine acid phosphatase family.</text>
</comment>
<dbReference type="SUPFAM" id="SSF53254">
    <property type="entry name" value="Phosphoglycerate mutase-like"/>
    <property type="match status" value="1"/>
</dbReference>
<dbReference type="Pfam" id="PF00328">
    <property type="entry name" value="His_Phos_2"/>
    <property type="match status" value="1"/>
</dbReference>
<geneLocation type="mitochondrion" evidence="3"/>
<dbReference type="EMBL" id="OVEO01000003">
    <property type="protein sequence ID" value="SPQ94670.1"/>
    <property type="molecule type" value="Genomic_DNA"/>
</dbReference>
<gene>
    <name evidence="3" type="ORF">PLBR_LOCUS1885</name>
</gene>
<sequence>MSYLWHSFARYGTDTLSEPKIPHRVHRQTETADGRASQPIVIVVMRWSWFRRMSAPVAVATTGRNAAAGDEGAGERDVPRTSDLTLRSVQVIFRHGARTPITGLYGHDVDFPTPPGMEFRCRGPTSPLFFTEARRLYHRHYTTSVRHYEPIVRGPVLAGWCRPGQLTVQGRRDLAAVGTKLRKRYVDELKFLSPEYVPEEVLVRSTDVERTLESAVSLLEALFPANDLTPAVNIRALKEHDENMYPRSSCRALQALKSAAMQSTAADRAKQREALTADVQDWINSKSRGEPIRRFEGIHNTTQCYIANNVPLPHHLPRALQIRIEDEAVYEMNTKYGSFKAARLGIVRRRQFAFGCIRDTTMIGHLKEFPAFASHIIVELYEQKSSGKMWVRAMYSGQRIVEDLDLPGSIVNDDGHALVELEDLATRLAPIIPDPLAYDDECKSPRK</sequence>
<name>A0A3P3Y3V1_PLABS</name>
<keyword evidence="2" id="KW-0378">Hydrolase</keyword>
<evidence type="ECO:0000256" key="2">
    <source>
        <dbReference type="ARBA" id="ARBA00022801"/>
    </source>
</evidence>
<accession>A0A3P3Y3V1</accession>
<dbReference type="InterPro" id="IPR029033">
    <property type="entry name" value="His_PPase_superfam"/>
</dbReference>
<dbReference type="PROSITE" id="PS00616">
    <property type="entry name" value="HIS_ACID_PHOSPHAT_1"/>
    <property type="match status" value="1"/>
</dbReference>
<dbReference type="InterPro" id="IPR033379">
    <property type="entry name" value="Acid_Pase_AS"/>
</dbReference>
<dbReference type="AlphaFoldDB" id="A0A3P3Y3V1"/>
<dbReference type="GO" id="GO:0016791">
    <property type="term" value="F:phosphatase activity"/>
    <property type="evidence" value="ECO:0007669"/>
    <property type="project" value="TreeGrafter"/>
</dbReference>
<dbReference type="PANTHER" id="PTHR11567:SF110">
    <property type="entry name" value="2-PHOSPHOXYLOSE PHOSPHATASE 1"/>
    <property type="match status" value="1"/>
</dbReference>
<organism evidence="3 4">
    <name type="scientific">Plasmodiophora brassicae</name>
    <name type="common">Clubroot disease agent</name>
    <dbReference type="NCBI Taxonomy" id="37360"/>
    <lineage>
        <taxon>Eukaryota</taxon>
        <taxon>Sar</taxon>
        <taxon>Rhizaria</taxon>
        <taxon>Endomyxa</taxon>
        <taxon>Phytomyxea</taxon>
        <taxon>Plasmodiophorida</taxon>
        <taxon>Plasmodiophoridae</taxon>
        <taxon>Plasmodiophora</taxon>
    </lineage>
</organism>
<dbReference type="Gene3D" id="3.40.50.1240">
    <property type="entry name" value="Phosphoglycerate mutase-like"/>
    <property type="match status" value="1"/>
</dbReference>
<protein>
    <recommendedName>
        <fullName evidence="5">Histidine acid phosphatase</fullName>
    </recommendedName>
</protein>
<dbReference type="InterPro" id="IPR050645">
    <property type="entry name" value="Histidine_acid_phosphatase"/>
</dbReference>
<keyword evidence="3" id="KW-0496">Mitochondrion</keyword>
<evidence type="ECO:0000256" key="1">
    <source>
        <dbReference type="ARBA" id="ARBA00005375"/>
    </source>
</evidence>
<evidence type="ECO:0000313" key="4">
    <source>
        <dbReference type="Proteomes" id="UP000290189"/>
    </source>
</evidence>
<dbReference type="Proteomes" id="UP000290189">
    <property type="component" value="Unassembled WGS sequence"/>
</dbReference>
<evidence type="ECO:0000313" key="3">
    <source>
        <dbReference type="EMBL" id="SPQ94670.1"/>
    </source>
</evidence>
<dbReference type="InterPro" id="IPR000560">
    <property type="entry name" value="His_Pase_clade-2"/>
</dbReference>
<reference evidence="3 4" key="1">
    <citation type="submission" date="2018-03" db="EMBL/GenBank/DDBJ databases">
        <authorList>
            <person name="Fogelqvist J."/>
        </authorList>
    </citation>
    <scope>NUCLEOTIDE SEQUENCE [LARGE SCALE GENOMIC DNA]</scope>
</reference>
<proteinExistence type="inferred from homology"/>
<evidence type="ECO:0008006" key="5">
    <source>
        <dbReference type="Google" id="ProtNLM"/>
    </source>
</evidence>
<dbReference type="PANTHER" id="PTHR11567">
    <property type="entry name" value="ACID PHOSPHATASE-RELATED"/>
    <property type="match status" value="1"/>
</dbReference>
<dbReference type="CDD" id="cd07061">
    <property type="entry name" value="HP_HAP_like"/>
    <property type="match status" value="1"/>
</dbReference>